<reference evidence="1 2" key="1">
    <citation type="submission" date="2023-08" db="EMBL/GenBank/DDBJ databases">
        <title>Black Yeasts Isolated from many extreme environments.</title>
        <authorList>
            <person name="Coleine C."/>
            <person name="Stajich J.E."/>
            <person name="Selbmann L."/>
        </authorList>
    </citation>
    <scope>NUCLEOTIDE SEQUENCE [LARGE SCALE GENOMIC DNA]</scope>
    <source>
        <strain evidence="1 2">CCFEE 5935</strain>
    </source>
</reference>
<dbReference type="Proteomes" id="UP001337655">
    <property type="component" value="Unassembled WGS sequence"/>
</dbReference>
<accession>A0AAV9PFQ0</accession>
<dbReference type="AlphaFoldDB" id="A0AAV9PFQ0"/>
<gene>
    <name evidence="1" type="ORF">LTR77_003923</name>
</gene>
<dbReference type="GeneID" id="89925269"/>
<protein>
    <submittedName>
        <fullName evidence="1">Uncharacterized protein</fullName>
    </submittedName>
</protein>
<evidence type="ECO:0000313" key="2">
    <source>
        <dbReference type="Proteomes" id="UP001337655"/>
    </source>
</evidence>
<organism evidence="1 2">
    <name type="scientific">Saxophila tyrrhenica</name>
    <dbReference type="NCBI Taxonomy" id="1690608"/>
    <lineage>
        <taxon>Eukaryota</taxon>
        <taxon>Fungi</taxon>
        <taxon>Dikarya</taxon>
        <taxon>Ascomycota</taxon>
        <taxon>Pezizomycotina</taxon>
        <taxon>Dothideomycetes</taxon>
        <taxon>Dothideomycetidae</taxon>
        <taxon>Mycosphaerellales</taxon>
        <taxon>Extremaceae</taxon>
        <taxon>Saxophila</taxon>
    </lineage>
</organism>
<dbReference type="RefSeq" id="XP_064661129.1">
    <property type="nucleotide sequence ID" value="XM_064801178.1"/>
</dbReference>
<proteinExistence type="predicted"/>
<keyword evidence="2" id="KW-1185">Reference proteome</keyword>
<comment type="caution">
    <text evidence="1">The sequence shown here is derived from an EMBL/GenBank/DDBJ whole genome shotgun (WGS) entry which is preliminary data.</text>
</comment>
<sequence>MLTAPPKLRYVAEGDGKVFRYRAAGPDEVSGAETDLETIPYVGTSTSQSAMDLDRNIARQGLVMACPRATEQMTADDGTRYYWPGLSVIKAVRKFLGCRESRWFWLRDEPVAYDQAEGLVVDLRDGSYELLPANRARALIEVPAPELPGYEVVVKRPVCQEWYVTLCRHVDEGESECTRSTYSSNNGERSG</sequence>
<name>A0AAV9PFQ0_9PEZI</name>
<evidence type="ECO:0000313" key="1">
    <source>
        <dbReference type="EMBL" id="KAK5172285.1"/>
    </source>
</evidence>
<dbReference type="EMBL" id="JAVRRT010000005">
    <property type="protein sequence ID" value="KAK5172285.1"/>
    <property type="molecule type" value="Genomic_DNA"/>
</dbReference>